<reference evidence="3 4" key="1">
    <citation type="submission" date="2021-12" db="EMBL/GenBank/DDBJ databases">
        <title>Discovery of the Pendulisporaceae a myxobacterial family with distinct sporulation behavior and unique specialized metabolism.</title>
        <authorList>
            <person name="Garcia R."/>
            <person name="Popoff A."/>
            <person name="Bader C.D."/>
            <person name="Loehr J."/>
            <person name="Walesch S."/>
            <person name="Walt C."/>
            <person name="Boldt J."/>
            <person name="Bunk B."/>
            <person name="Haeckl F.J.F.P.J."/>
            <person name="Gunesch A.P."/>
            <person name="Birkelbach J."/>
            <person name="Nuebel U."/>
            <person name="Pietschmann T."/>
            <person name="Bach T."/>
            <person name="Mueller R."/>
        </authorList>
    </citation>
    <scope>NUCLEOTIDE SEQUENCE [LARGE SCALE GENOMIC DNA]</scope>
    <source>
        <strain evidence="3 4">MSr12523</strain>
    </source>
</reference>
<evidence type="ECO:0000256" key="1">
    <source>
        <dbReference type="SAM" id="MobiDB-lite"/>
    </source>
</evidence>
<evidence type="ECO:0000313" key="4">
    <source>
        <dbReference type="Proteomes" id="UP001379533"/>
    </source>
</evidence>
<feature type="compositionally biased region" description="Basic residues" evidence="1">
    <location>
        <begin position="305"/>
        <end position="316"/>
    </location>
</feature>
<evidence type="ECO:0000313" key="3">
    <source>
        <dbReference type="EMBL" id="WXA96734.1"/>
    </source>
</evidence>
<name>A0ABZ2KDR7_9BACT</name>
<dbReference type="Pfam" id="PF20247">
    <property type="entry name" value="DUF6602"/>
    <property type="match status" value="1"/>
</dbReference>
<dbReference type="RefSeq" id="WP_394847350.1">
    <property type="nucleotide sequence ID" value="NZ_CP089982.1"/>
</dbReference>
<accession>A0ABZ2KDR7</accession>
<evidence type="ECO:0000259" key="2">
    <source>
        <dbReference type="Pfam" id="PF20247"/>
    </source>
</evidence>
<protein>
    <recommendedName>
        <fullName evidence="2">DUF6602 domain-containing protein</fullName>
    </recommendedName>
</protein>
<dbReference type="InterPro" id="IPR046537">
    <property type="entry name" value="DUF6602"/>
</dbReference>
<organism evidence="3 4">
    <name type="scientific">Pendulispora brunnea</name>
    <dbReference type="NCBI Taxonomy" id="2905690"/>
    <lineage>
        <taxon>Bacteria</taxon>
        <taxon>Pseudomonadati</taxon>
        <taxon>Myxococcota</taxon>
        <taxon>Myxococcia</taxon>
        <taxon>Myxococcales</taxon>
        <taxon>Sorangiineae</taxon>
        <taxon>Pendulisporaceae</taxon>
        <taxon>Pendulispora</taxon>
    </lineage>
</organism>
<keyword evidence="4" id="KW-1185">Reference proteome</keyword>
<dbReference type="Proteomes" id="UP001379533">
    <property type="component" value="Chromosome"/>
</dbReference>
<gene>
    <name evidence="3" type="ORF">LZC95_07780</name>
</gene>
<feature type="domain" description="DUF6602" evidence="2">
    <location>
        <begin position="32"/>
        <end position="124"/>
    </location>
</feature>
<sequence>MAHPRLIRFFNGAVDELRGAYTKSEGSPTACMGSLREEGIRRAIEHSLPSVARLYSGEIIDPYGGQSGQLDGIVVHATGSALATAPNDVRIALAEGVLAILESKSDIGGQWDEILRTLAKVRALRRHDGAPQGGIMVGQADESAEVHIPFIVMGRTGWKMPDTLRDKAVELFKTFGAAKEAALVALVQLEPAGLGLVWREPPPPPKPAQFKLDGFRLVPEETPELAPPVVQGQGWIFEETDRWRTLAWVWATLTQSAHRVLLAPPNWPAYFQGHGDVGEKSNEKSPETGETKTSGKRAKTGETRAKRKARKARASR</sequence>
<feature type="compositionally biased region" description="Basic and acidic residues" evidence="1">
    <location>
        <begin position="276"/>
        <end position="290"/>
    </location>
</feature>
<proteinExistence type="predicted"/>
<feature type="region of interest" description="Disordered" evidence="1">
    <location>
        <begin position="273"/>
        <end position="316"/>
    </location>
</feature>
<dbReference type="EMBL" id="CP089982">
    <property type="protein sequence ID" value="WXA96734.1"/>
    <property type="molecule type" value="Genomic_DNA"/>
</dbReference>